<gene>
    <name evidence="3" type="ORF">B296_00009437</name>
</gene>
<dbReference type="Pfam" id="PF25797">
    <property type="entry name" value="PDF2_C"/>
    <property type="match status" value="2"/>
</dbReference>
<feature type="domain" description="HD-Zip IV C-terminal" evidence="2">
    <location>
        <begin position="142"/>
        <end position="211"/>
    </location>
</feature>
<feature type="compositionally biased region" description="Polar residues" evidence="1">
    <location>
        <begin position="80"/>
        <end position="91"/>
    </location>
</feature>
<sequence>MTRLSQRMITTFCTSVYASGMQSWTALSDSSDDTVRVTTKKNTAPGQPNGVILTAVSTTLLVRQKLKHLVMGERKEDSDISTCMRNPTRTGCKQLLPQRGSPAPREQHPPLRWQHRGVRCNRRRRRAGGDEQRGPILHSPPPDRFVISPATRQPNVGTSSGGDGHATVGCLLTVGMQVLATAVPSAKLNLSSVTAIDNHLCNTIQLVRAVLAGGTATAEPSAVAPDQ</sequence>
<evidence type="ECO:0000259" key="2">
    <source>
        <dbReference type="Pfam" id="PF25797"/>
    </source>
</evidence>
<dbReference type="EMBL" id="AMZH03006123">
    <property type="protein sequence ID" value="RRT64614.1"/>
    <property type="molecule type" value="Genomic_DNA"/>
</dbReference>
<evidence type="ECO:0000256" key="1">
    <source>
        <dbReference type="SAM" id="MobiDB-lite"/>
    </source>
</evidence>
<evidence type="ECO:0000313" key="4">
    <source>
        <dbReference type="Proteomes" id="UP000287651"/>
    </source>
</evidence>
<feature type="region of interest" description="Disordered" evidence="1">
    <location>
        <begin position="122"/>
        <end position="148"/>
    </location>
</feature>
<dbReference type="InterPro" id="IPR042160">
    <property type="entry name" value="HD-Zip_IV"/>
</dbReference>
<protein>
    <recommendedName>
        <fullName evidence="2">HD-Zip IV C-terminal domain-containing protein</fullName>
    </recommendedName>
</protein>
<feature type="region of interest" description="Disordered" evidence="1">
    <location>
        <begin position="78"/>
        <end position="110"/>
    </location>
</feature>
<dbReference type="AlphaFoldDB" id="A0A426ZL36"/>
<name>A0A426ZL36_ENSVE</name>
<proteinExistence type="predicted"/>
<accession>A0A426ZL36</accession>
<dbReference type="PANTHER" id="PTHR45654:SF11">
    <property type="entry name" value="HOMEOBOX-LEUCINE ZIPPER PROTEIN HDG5"/>
    <property type="match status" value="1"/>
</dbReference>
<dbReference type="PANTHER" id="PTHR45654">
    <property type="entry name" value="HOMEOBOX-LEUCINE ZIPPER PROTEIN MERISTEM L1"/>
    <property type="match status" value="1"/>
</dbReference>
<reference evidence="3 4" key="1">
    <citation type="journal article" date="2014" name="Agronomy (Basel)">
        <title>A Draft Genome Sequence for Ensete ventricosum, the Drought-Tolerant Tree Against Hunger.</title>
        <authorList>
            <person name="Harrison J."/>
            <person name="Moore K.A."/>
            <person name="Paszkiewicz K."/>
            <person name="Jones T."/>
            <person name="Grant M."/>
            <person name="Ambacheew D."/>
            <person name="Muzemil S."/>
            <person name="Studholme D.J."/>
        </authorList>
    </citation>
    <scope>NUCLEOTIDE SEQUENCE [LARGE SCALE GENOMIC DNA]</scope>
</reference>
<dbReference type="InterPro" id="IPR057993">
    <property type="entry name" value="HD-Zip_IV_C"/>
</dbReference>
<comment type="caution">
    <text evidence="3">The sequence shown here is derived from an EMBL/GenBank/DDBJ whole genome shotgun (WGS) entry which is preliminary data.</text>
</comment>
<evidence type="ECO:0000313" key="3">
    <source>
        <dbReference type="EMBL" id="RRT64614.1"/>
    </source>
</evidence>
<dbReference type="Proteomes" id="UP000287651">
    <property type="component" value="Unassembled WGS sequence"/>
</dbReference>
<organism evidence="3 4">
    <name type="scientific">Ensete ventricosum</name>
    <name type="common">Abyssinian banana</name>
    <name type="synonym">Musa ensete</name>
    <dbReference type="NCBI Taxonomy" id="4639"/>
    <lineage>
        <taxon>Eukaryota</taxon>
        <taxon>Viridiplantae</taxon>
        <taxon>Streptophyta</taxon>
        <taxon>Embryophyta</taxon>
        <taxon>Tracheophyta</taxon>
        <taxon>Spermatophyta</taxon>
        <taxon>Magnoliopsida</taxon>
        <taxon>Liliopsida</taxon>
        <taxon>Zingiberales</taxon>
        <taxon>Musaceae</taxon>
        <taxon>Ensete</taxon>
    </lineage>
</organism>
<feature type="domain" description="HD-Zip IV C-terminal" evidence="2">
    <location>
        <begin position="2"/>
        <end position="61"/>
    </location>
</feature>